<reference evidence="2" key="1">
    <citation type="submission" date="2015-07" db="EMBL/GenBank/DDBJ databases">
        <title>Discovery of a poly(ethylene terephthalate assimilation.</title>
        <authorList>
            <person name="Yoshida S."/>
            <person name="Hiraga K."/>
            <person name="Takehana T."/>
            <person name="Taniguchi I."/>
            <person name="Yamaji H."/>
            <person name="Maeda Y."/>
            <person name="Toyohara K."/>
            <person name="Miyamoto K."/>
            <person name="Kimura Y."/>
            <person name="Oda K."/>
        </authorList>
    </citation>
    <scope>NUCLEOTIDE SEQUENCE [LARGE SCALE GENOMIC DNA]</scope>
    <source>
        <strain evidence="2">NBRC 110686 / TISTR 2288 / 201-F6</strain>
    </source>
</reference>
<comment type="caution">
    <text evidence="1">The sequence shown here is derived from an EMBL/GenBank/DDBJ whole genome shotgun (WGS) entry which is preliminary data.</text>
</comment>
<proteinExistence type="predicted"/>
<keyword evidence="2" id="KW-1185">Reference proteome</keyword>
<dbReference type="Proteomes" id="UP000037660">
    <property type="component" value="Unassembled WGS sequence"/>
</dbReference>
<accession>A0A0K8P231</accession>
<evidence type="ECO:0000313" key="2">
    <source>
        <dbReference type="Proteomes" id="UP000037660"/>
    </source>
</evidence>
<organism evidence="1 2">
    <name type="scientific">Piscinibacter sakaiensis</name>
    <name type="common">Ideonella sakaiensis</name>
    <dbReference type="NCBI Taxonomy" id="1547922"/>
    <lineage>
        <taxon>Bacteria</taxon>
        <taxon>Pseudomonadati</taxon>
        <taxon>Pseudomonadota</taxon>
        <taxon>Betaproteobacteria</taxon>
        <taxon>Burkholderiales</taxon>
        <taxon>Sphaerotilaceae</taxon>
        <taxon>Piscinibacter</taxon>
    </lineage>
</organism>
<protein>
    <submittedName>
        <fullName evidence="1">Uncharacterized protein</fullName>
    </submittedName>
</protein>
<evidence type="ECO:0000313" key="1">
    <source>
        <dbReference type="EMBL" id="GAP36619.1"/>
    </source>
</evidence>
<sequence length="61" mass="6768">MENRMHQPTRPLPPARDADSRWSLAVLPLPHDDDSLGYEAALPFLRHDPATVLPTEAGPLN</sequence>
<gene>
    <name evidence="1" type="ORF">ISF6_2459</name>
</gene>
<dbReference type="EMBL" id="BBYR01000037">
    <property type="protein sequence ID" value="GAP36619.1"/>
    <property type="molecule type" value="Genomic_DNA"/>
</dbReference>
<dbReference type="AlphaFoldDB" id="A0A0K8P231"/>
<reference evidence="1 2" key="2">
    <citation type="journal article" date="2016" name="Science">
        <title>A bacterium that degrades and assimilates poly(ethylene terephthalate).</title>
        <authorList>
            <person name="Yoshida S."/>
            <person name="Hiraga K."/>
            <person name="Takehana T."/>
            <person name="Taniguchi I."/>
            <person name="Yamaji H."/>
            <person name="Maeda Y."/>
            <person name="Toyohara K."/>
            <person name="Miyamoto K."/>
            <person name="Kimura Y."/>
            <person name="Oda K."/>
        </authorList>
    </citation>
    <scope>NUCLEOTIDE SEQUENCE [LARGE SCALE GENOMIC DNA]</scope>
    <source>
        <strain evidence="2">NBRC 110686 / TISTR 2288 / 201-F6</strain>
    </source>
</reference>
<name>A0A0K8P231_PISS1</name>